<feature type="transmembrane region" description="Helical" evidence="2">
    <location>
        <begin position="132"/>
        <end position="150"/>
    </location>
</feature>
<protein>
    <submittedName>
        <fullName evidence="3">Uncharacterized protein</fullName>
    </submittedName>
</protein>
<feature type="transmembrane region" description="Helical" evidence="2">
    <location>
        <begin position="106"/>
        <end position="125"/>
    </location>
</feature>
<dbReference type="AlphaFoldDB" id="A0A1Q2D2X7"/>
<feature type="compositionally biased region" description="Polar residues" evidence="1">
    <location>
        <begin position="256"/>
        <end position="266"/>
    </location>
</feature>
<dbReference type="KEGG" id="tfa:BW733_17735"/>
<feature type="transmembrane region" description="Helical" evidence="2">
    <location>
        <begin position="6"/>
        <end position="27"/>
    </location>
</feature>
<name>A0A1Q2D2X7_9ACTN</name>
<evidence type="ECO:0000256" key="1">
    <source>
        <dbReference type="SAM" id="MobiDB-lite"/>
    </source>
</evidence>
<geneLocation type="plasmid" evidence="4"/>
<evidence type="ECO:0000313" key="3">
    <source>
        <dbReference type="EMBL" id="AQP52737.1"/>
    </source>
</evidence>
<evidence type="ECO:0000256" key="2">
    <source>
        <dbReference type="SAM" id="Phobius"/>
    </source>
</evidence>
<dbReference type="EMBL" id="CP019608">
    <property type="protein sequence ID" value="AQP52737.1"/>
    <property type="molecule type" value="Genomic_DNA"/>
</dbReference>
<feature type="region of interest" description="Disordered" evidence="1">
    <location>
        <begin position="359"/>
        <end position="554"/>
    </location>
</feature>
<keyword evidence="3" id="KW-0614">Plasmid</keyword>
<feature type="compositionally biased region" description="Pro residues" evidence="1">
    <location>
        <begin position="542"/>
        <end position="554"/>
    </location>
</feature>
<evidence type="ECO:0000313" key="4">
    <source>
        <dbReference type="Proteomes" id="UP000188235"/>
    </source>
</evidence>
<keyword evidence="2" id="KW-0472">Membrane</keyword>
<dbReference type="Proteomes" id="UP000188235">
    <property type="component" value="Plasmid unnamed"/>
</dbReference>
<feature type="region of interest" description="Disordered" evidence="1">
    <location>
        <begin position="256"/>
        <end position="276"/>
    </location>
</feature>
<gene>
    <name evidence="3" type="ORF">BW733_17735</name>
</gene>
<keyword evidence="4" id="KW-1185">Reference proteome</keyword>
<reference evidence="3 4" key="1">
    <citation type="journal article" date="2008" name="Int. J. Syst. Evol. Microbiol.">
        <title>Tessaracoccus flavescens sp. nov., isolated from marine sediment.</title>
        <authorList>
            <person name="Lee D.W."/>
            <person name="Lee S.D."/>
        </authorList>
    </citation>
    <scope>NUCLEOTIDE SEQUENCE [LARGE SCALE GENOMIC DNA]</scope>
    <source>
        <strain evidence="3 4">SST-39T</strain>
        <plasmid evidence="4">Plasmid</plasmid>
    </source>
</reference>
<feature type="compositionally biased region" description="Low complexity" evidence="1">
    <location>
        <begin position="376"/>
        <end position="419"/>
    </location>
</feature>
<sequence>MLTAYGVSFAIGLIIFAIVLILTFARAARGHASPAERTHFRESLPRILFYVPLMLGAPALISWVAGFTHSLGEAIAAQSAVDFGKFMAGAADEFGSIDVLDLLGRAFLAIILLVVYLVGLLVWIVEDLVAQYALWILTVLFPIAAAMSLWRPNHRMLTRIIGVVIGCALVPTVTRFGYWVMTLLVDTSLSNGMGIMEMLQAIVVVMLSTSMPILFSYVMPAILPQGAAASDGGAGNWNAHMNNAGGQVSDGVGNLTKQFKGSSEASNGLADRVGTEAASESASASAGAGATASGGAAAGGAAAGGAAAGGAAGGAAAGGAASGAAAAGGPWAVAAMAAAKAAKGLWDGTTGAVRESALRSNTASGGGYATDPDTSSPARRGGAPQPGRRSAGGTDPASSGDAAGAVSVGGEESSPSGEAGPSGGESSGVTMSAAPGDATNDEASAFENAGVTLATPPQETEPEADSTVTLNHVPEDSASEPQVNPTEPPEPLSTRRGWPAPNGDTSSRVNTPPPAPNGVSGVEVPRTTGKTQSAPEPRPKRPGPPPPPRPNGSL</sequence>
<feature type="transmembrane region" description="Helical" evidence="2">
    <location>
        <begin position="199"/>
        <end position="219"/>
    </location>
</feature>
<feature type="transmembrane region" description="Helical" evidence="2">
    <location>
        <begin position="156"/>
        <end position="178"/>
    </location>
</feature>
<accession>A0A1Q2D2X7</accession>
<proteinExistence type="predicted"/>
<keyword evidence="2" id="KW-1133">Transmembrane helix</keyword>
<keyword evidence="2" id="KW-0812">Transmembrane</keyword>
<feature type="transmembrane region" description="Helical" evidence="2">
    <location>
        <begin position="47"/>
        <end position="65"/>
    </location>
</feature>
<organism evidence="3 4">
    <name type="scientific">Tessaracoccus flavescens</name>
    <dbReference type="NCBI Taxonomy" id="399497"/>
    <lineage>
        <taxon>Bacteria</taxon>
        <taxon>Bacillati</taxon>
        <taxon>Actinomycetota</taxon>
        <taxon>Actinomycetes</taxon>
        <taxon>Propionibacteriales</taxon>
        <taxon>Propionibacteriaceae</taxon>
        <taxon>Tessaracoccus</taxon>
    </lineage>
</organism>